<sequence length="154" mass="16810">MHAPGSGFEPLIFDANFATSAPNHVSTPVHRPLSKCQFNLSATKRKIDHNQSFPPTEPFIDEVKNPSSKRPRISIRNSPRRSNLSRSYSEVKSSLGPGFCPSLPSPTQPTLNVGSTSSFCSLRNSASHLKSAMTCSVSFKTASEFSNTSFHEPK</sequence>
<proteinExistence type="predicted"/>
<comment type="caution">
    <text evidence="2">The sequence shown here is derived from an EMBL/GenBank/DDBJ whole genome shotgun (WGS) entry which is preliminary data.</text>
</comment>
<dbReference type="AlphaFoldDB" id="A0A3S5AAB7"/>
<dbReference type="Proteomes" id="UP000784294">
    <property type="component" value="Unassembled WGS sequence"/>
</dbReference>
<feature type="compositionally biased region" description="Low complexity" evidence="1">
    <location>
        <begin position="74"/>
        <end position="88"/>
    </location>
</feature>
<gene>
    <name evidence="2" type="ORF">PXEA_LOCUS25148</name>
</gene>
<evidence type="ECO:0000256" key="1">
    <source>
        <dbReference type="SAM" id="MobiDB-lite"/>
    </source>
</evidence>
<feature type="non-terminal residue" evidence="2">
    <location>
        <position position="154"/>
    </location>
</feature>
<name>A0A3S5AAB7_9PLAT</name>
<reference evidence="2" key="1">
    <citation type="submission" date="2018-11" db="EMBL/GenBank/DDBJ databases">
        <authorList>
            <consortium name="Pathogen Informatics"/>
        </authorList>
    </citation>
    <scope>NUCLEOTIDE SEQUENCE</scope>
</reference>
<keyword evidence="3" id="KW-1185">Reference proteome</keyword>
<evidence type="ECO:0000313" key="2">
    <source>
        <dbReference type="EMBL" id="VEL31708.1"/>
    </source>
</evidence>
<dbReference type="EMBL" id="CAAALY010125533">
    <property type="protein sequence ID" value="VEL31708.1"/>
    <property type="molecule type" value="Genomic_DNA"/>
</dbReference>
<organism evidence="2 3">
    <name type="scientific">Protopolystoma xenopodis</name>
    <dbReference type="NCBI Taxonomy" id="117903"/>
    <lineage>
        <taxon>Eukaryota</taxon>
        <taxon>Metazoa</taxon>
        <taxon>Spiralia</taxon>
        <taxon>Lophotrochozoa</taxon>
        <taxon>Platyhelminthes</taxon>
        <taxon>Monogenea</taxon>
        <taxon>Polyopisthocotylea</taxon>
        <taxon>Polystomatidea</taxon>
        <taxon>Polystomatidae</taxon>
        <taxon>Protopolystoma</taxon>
    </lineage>
</organism>
<accession>A0A3S5AAB7</accession>
<evidence type="ECO:0000313" key="3">
    <source>
        <dbReference type="Proteomes" id="UP000784294"/>
    </source>
</evidence>
<feature type="region of interest" description="Disordered" evidence="1">
    <location>
        <begin position="46"/>
        <end position="90"/>
    </location>
</feature>
<protein>
    <submittedName>
        <fullName evidence="2">Uncharacterized protein</fullName>
    </submittedName>
</protein>